<proteinExistence type="predicted"/>
<feature type="region of interest" description="Disordered" evidence="1">
    <location>
        <begin position="1"/>
        <end position="60"/>
    </location>
</feature>
<evidence type="ECO:0000256" key="1">
    <source>
        <dbReference type="SAM" id="MobiDB-lite"/>
    </source>
</evidence>
<name>A0ABP8WAC4_9PSEU</name>
<dbReference type="EMBL" id="BAABIC010000005">
    <property type="protein sequence ID" value="GAA4684728.1"/>
    <property type="molecule type" value="Genomic_DNA"/>
</dbReference>
<reference evidence="3" key="1">
    <citation type="journal article" date="2019" name="Int. J. Syst. Evol. Microbiol.">
        <title>The Global Catalogue of Microorganisms (GCM) 10K type strain sequencing project: providing services to taxonomists for standard genome sequencing and annotation.</title>
        <authorList>
            <consortium name="The Broad Institute Genomics Platform"/>
            <consortium name="The Broad Institute Genome Sequencing Center for Infectious Disease"/>
            <person name="Wu L."/>
            <person name="Ma J."/>
        </authorList>
    </citation>
    <scope>NUCLEOTIDE SEQUENCE [LARGE SCALE GENOMIC DNA]</scope>
    <source>
        <strain evidence="3">JCM 18055</strain>
    </source>
</reference>
<protein>
    <submittedName>
        <fullName evidence="2">Uncharacterized protein</fullName>
    </submittedName>
</protein>
<accession>A0ABP8WAC4</accession>
<gene>
    <name evidence="2" type="ORF">GCM10023215_19530</name>
</gene>
<comment type="caution">
    <text evidence="2">The sequence shown here is derived from an EMBL/GenBank/DDBJ whole genome shotgun (WGS) entry which is preliminary data.</text>
</comment>
<dbReference type="Proteomes" id="UP001500325">
    <property type="component" value="Unassembled WGS sequence"/>
</dbReference>
<keyword evidence="3" id="KW-1185">Reference proteome</keyword>
<evidence type="ECO:0000313" key="3">
    <source>
        <dbReference type="Proteomes" id="UP001500325"/>
    </source>
</evidence>
<organism evidence="2 3">
    <name type="scientific">Pseudonocardia yuanmonensis</name>
    <dbReference type="NCBI Taxonomy" id="1095914"/>
    <lineage>
        <taxon>Bacteria</taxon>
        <taxon>Bacillati</taxon>
        <taxon>Actinomycetota</taxon>
        <taxon>Actinomycetes</taxon>
        <taxon>Pseudonocardiales</taxon>
        <taxon>Pseudonocardiaceae</taxon>
        <taxon>Pseudonocardia</taxon>
    </lineage>
</organism>
<sequence length="90" mass="9267">MSALTRGFPGRVGPLDDMAGAVPRAPASGSEAGTGRELPLPCGAHTPDHDRPGSHFPVPGDRPGYCRVVEPRAAEYLLAVVEHGGVTRAA</sequence>
<evidence type="ECO:0000313" key="2">
    <source>
        <dbReference type="EMBL" id="GAA4684728.1"/>
    </source>
</evidence>